<dbReference type="EMBL" id="RJTM01000090">
    <property type="protein sequence ID" value="RNL85382.1"/>
    <property type="molecule type" value="Genomic_DNA"/>
</dbReference>
<keyword evidence="1" id="KW-0732">Signal</keyword>
<comment type="caution">
    <text evidence="2">The sequence shown here is derived from an EMBL/GenBank/DDBJ whole genome shotgun (WGS) entry which is preliminary data.</text>
</comment>
<gene>
    <name evidence="2" type="ORF">ED312_12640</name>
</gene>
<organism evidence="2 3">
    <name type="scientific">Sinomicrobium pectinilyticum</name>
    <dbReference type="NCBI Taxonomy" id="1084421"/>
    <lineage>
        <taxon>Bacteria</taxon>
        <taxon>Pseudomonadati</taxon>
        <taxon>Bacteroidota</taxon>
        <taxon>Flavobacteriia</taxon>
        <taxon>Flavobacteriales</taxon>
        <taxon>Flavobacteriaceae</taxon>
        <taxon>Sinomicrobium</taxon>
    </lineage>
</organism>
<dbReference type="Proteomes" id="UP000267469">
    <property type="component" value="Unassembled WGS sequence"/>
</dbReference>
<evidence type="ECO:0000256" key="1">
    <source>
        <dbReference type="SAM" id="SignalP"/>
    </source>
</evidence>
<evidence type="ECO:0000313" key="2">
    <source>
        <dbReference type="EMBL" id="RNL85382.1"/>
    </source>
</evidence>
<reference evidence="2 3" key="1">
    <citation type="submission" date="2018-10" db="EMBL/GenBank/DDBJ databases">
        <title>Sinomicrobium pectinilyticum sp. nov., a pectinase-producing bacterium isolated from alkaline and saline soil, and emended description of the genus Sinomicrobium.</title>
        <authorList>
            <person name="Cheng B."/>
            <person name="Li C."/>
            <person name="Lai Q."/>
            <person name="Du M."/>
            <person name="Shao Z."/>
            <person name="Xu P."/>
            <person name="Yang C."/>
        </authorList>
    </citation>
    <scope>NUCLEOTIDE SEQUENCE [LARGE SCALE GENOMIC DNA]</scope>
    <source>
        <strain evidence="2 3">5DNS001</strain>
    </source>
</reference>
<feature type="signal peptide" evidence="1">
    <location>
        <begin position="1"/>
        <end position="18"/>
    </location>
</feature>
<name>A0A3N0EC10_SINP1</name>
<feature type="chain" id="PRO_5018204795" evidence="1">
    <location>
        <begin position="19"/>
        <end position="194"/>
    </location>
</feature>
<keyword evidence="3" id="KW-1185">Reference proteome</keyword>
<proteinExistence type="predicted"/>
<protein>
    <submittedName>
        <fullName evidence="2">WG repeat-containing protein</fullName>
    </submittedName>
</protein>
<accession>A0A3N0EC10</accession>
<dbReference type="AlphaFoldDB" id="A0A3N0EC10"/>
<evidence type="ECO:0000313" key="3">
    <source>
        <dbReference type="Proteomes" id="UP000267469"/>
    </source>
</evidence>
<sequence length="194" mass="21524">MKKLVIWMLLLSGISLSAQHISDISGIGKLSDGLIAIEKNGEWGFINPDGELVIGFRQDIVVRESAPVFSEGLCLIEETREGIAYYGYMDNTGKTVIPPVFLNATPFDNGLAFAIVTSKSVRGKNQYLDMDIVVNEFDEVAINPKGEIIAYLGQRKGVLLTKKRYKQPQIEAQLLSPRLAGVKNKNGTWNIYKF</sequence>
<dbReference type="RefSeq" id="WP_123216383.1">
    <property type="nucleotide sequence ID" value="NZ_RJTM01000090.1"/>
</dbReference>
<dbReference type="Pfam" id="PF14903">
    <property type="entry name" value="WG_beta_rep"/>
    <property type="match status" value="2"/>
</dbReference>
<dbReference type="OrthoDB" id="5464673at2"/>
<dbReference type="InterPro" id="IPR032774">
    <property type="entry name" value="WG_beta_rep"/>
</dbReference>